<gene>
    <name evidence="1" type="ORF">CRE_15062</name>
</gene>
<dbReference type="Proteomes" id="UP000008281">
    <property type="component" value="Unassembled WGS sequence"/>
</dbReference>
<evidence type="ECO:0000313" key="1">
    <source>
        <dbReference type="EMBL" id="EFP08434.1"/>
    </source>
</evidence>
<dbReference type="InParanoid" id="E3NML3"/>
<name>E3NML3_CAERE</name>
<accession>E3NML3</accession>
<evidence type="ECO:0000313" key="2">
    <source>
        <dbReference type="Proteomes" id="UP000008281"/>
    </source>
</evidence>
<reference evidence="1" key="1">
    <citation type="submission" date="2007-07" db="EMBL/GenBank/DDBJ databases">
        <title>PCAP assembly of the Caenorhabditis remanei genome.</title>
        <authorList>
            <consortium name="The Caenorhabditis remanei Sequencing Consortium"/>
            <person name="Wilson R.K."/>
        </authorList>
    </citation>
    <scope>NUCLEOTIDE SEQUENCE [LARGE SCALE GENOMIC DNA]</scope>
    <source>
        <strain evidence="1">PB4641</strain>
    </source>
</reference>
<protein>
    <submittedName>
        <fullName evidence="1">Uncharacterized protein</fullName>
    </submittedName>
</protein>
<proteinExistence type="predicted"/>
<sequence length="152" mass="17232">MKCRFLEANKGSLQFDCLSILLGVVSTPTITSLDCPSQQGAIRLEGNPPVVCLPARLIQSNNCSFRPRRPSIRPQKCQRSGDRCHRWTWLVSLRLKNYIHSYLVNKDVKNKKNSISILFSAPKLLLCLPPKRFHVDHIGAHLFDEVQILGGR</sequence>
<dbReference type="AlphaFoldDB" id="E3NML3"/>
<dbReference type="EMBL" id="DS269070">
    <property type="protein sequence ID" value="EFP08434.1"/>
    <property type="molecule type" value="Genomic_DNA"/>
</dbReference>
<dbReference type="HOGENOM" id="CLU_1724036_0_0_1"/>
<organism evidence="2">
    <name type="scientific">Caenorhabditis remanei</name>
    <name type="common">Caenorhabditis vulgaris</name>
    <dbReference type="NCBI Taxonomy" id="31234"/>
    <lineage>
        <taxon>Eukaryota</taxon>
        <taxon>Metazoa</taxon>
        <taxon>Ecdysozoa</taxon>
        <taxon>Nematoda</taxon>
        <taxon>Chromadorea</taxon>
        <taxon>Rhabditida</taxon>
        <taxon>Rhabditina</taxon>
        <taxon>Rhabditomorpha</taxon>
        <taxon>Rhabditoidea</taxon>
        <taxon>Rhabditidae</taxon>
        <taxon>Peloderinae</taxon>
        <taxon>Caenorhabditis</taxon>
    </lineage>
</organism>
<keyword evidence="2" id="KW-1185">Reference proteome</keyword>